<reference evidence="1" key="2">
    <citation type="submission" date="2018-03" db="EMBL/GenBank/DDBJ databases">
        <title>The Triticum urartu genome reveals the dynamic nature of wheat genome evolution.</title>
        <authorList>
            <person name="Ling H."/>
            <person name="Ma B."/>
            <person name="Shi X."/>
            <person name="Liu H."/>
            <person name="Dong L."/>
            <person name="Sun H."/>
            <person name="Cao Y."/>
            <person name="Gao Q."/>
            <person name="Zheng S."/>
            <person name="Li Y."/>
            <person name="Yu Y."/>
            <person name="Du H."/>
            <person name="Qi M."/>
            <person name="Li Y."/>
            <person name="Yu H."/>
            <person name="Cui Y."/>
            <person name="Wang N."/>
            <person name="Chen C."/>
            <person name="Wu H."/>
            <person name="Zhao Y."/>
            <person name="Zhang J."/>
            <person name="Li Y."/>
            <person name="Zhou W."/>
            <person name="Zhang B."/>
            <person name="Hu W."/>
            <person name="Eijk M."/>
            <person name="Tang J."/>
            <person name="Witsenboer H."/>
            <person name="Zhao S."/>
            <person name="Li Z."/>
            <person name="Zhang A."/>
            <person name="Wang D."/>
            <person name="Liang C."/>
        </authorList>
    </citation>
    <scope>NUCLEOTIDE SEQUENCE [LARGE SCALE GENOMIC DNA]</scope>
    <source>
        <strain evidence="1">cv. G1812</strain>
    </source>
</reference>
<evidence type="ECO:0000313" key="1">
    <source>
        <dbReference type="EnsemblPlants" id="TuG1812G0600004384.01.T01.cds373423"/>
    </source>
</evidence>
<protein>
    <submittedName>
        <fullName evidence="1">Uncharacterized protein</fullName>
    </submittedName>
</protein>
<reference evidence="2" key="1">
    <citation type="journal article" date="2013" name="Nature">
        <title>Draft genome of the wheat A-genome progenitor Triticum urartu.</title>
        <authorList>
            <person name="Ling H.Q."/>
            <person name="Zhao S."/>
            <person name="Liu D."/>
            <person name="Wang J."/>
            <person name="Sun H."/>
            <person name="Zhang C."/>
            <person name="Fan H."/>
            <person name="Li D."/>
            <person name="Dong L."/>
            <person name="Tao Y."/>
            <person name="Gao C."/>
            <person name="Wu H."/>
            <person name="Li Y."/>
            <person name="Cui Y."/>
            <person name="Guo X."/>
            <person name="Zheng S."/>
            <person name="Wang B."/>
            <person name="Yu K."/>
            <person name="Liang Q."/>
            <person name="Yang W."/>
            <person name="Lou X."/>
            <person name="Chen J."/>
            <person name="Feng M."/>
            <person name="Jian J."/>
            <person name="Zhang X."/>
            <person name="Luo G."/>
            <person name="Jiang Y."/>
            <person name="Liu J."/>
            <person name="Wang Z."/>
            <person name="Sha Y."/>
            <person name="Zhang B."/>
            <person name="Wu H."/>
            <person name="Tang D."/>
            <person name="Shen Q."/>
            <person name="Xue P."/>
            <person name="Zou S."/>
            <person name="Wang X."/>
            <person name="Liu X."/>
            <person name="Wang F."/>
            <person name="Yang Y."/>
            <person name="An X."/>
            <person name="Dong Z."/>
            <person name="Zhang K."/>
            <person name="Zhang X."/>
            <person name="Luo M.C."/>
            <person name="Dvorak J."/>
            <person name="Tong Y."/>
            <person name="Wang J."/>
            <person name="Yang H."/>
            <person name="Li Z."/>
            <person name="Wang D."/>
            <person name="Zhang A."/>
            <person name="Wang J."/>
        </authorList>
    </citation>
    <scope>NUCLEOTIDE SEQUENCE</scope>
    <source>
        <strain evidence="2">cv. G1812</strain>
    </source>
</reference>
<reference evidence="1" key="3">
    <citation type="submission" date="2022-06" db="UniProtKB">
        <authorList>
            <consortium name="EnsemblPlants"/>
        </authorList>
    </citation>
    <scope>IDENTIFICATION</scope>
</reference>
<dbReference type="AlphaFoldDB" id="A0A8R7UVX5"/>
<dbReference type="Gramene" id="TuG1812G0600004384.01.T01">
    <property type="protein sequence ID" value="TuG1812G0600004384.01.T01.cds373423"/>
    <property type="gene ID" value="TuG1812G0600004384.01"/>
</dbReference>
<name>A0A8R7UVX5_TRIUA</name>
<evidence type="ECO:0000313" key="2">
    <source>
        <dbReference type="Proteomes" id="UP000015106"/>
    </source>
</evidence>
<dbReference type="Proteomes" id="UP000015106">
    <property type="component" value="Chromosome 6"/>
</dbReference>
<dbReference type="EnsemblPlants" id="TuG1812G0600004384.01.T01">
    <property type="protein sequence ID" value="TuG1812G0600004384.01.T01.cds373423"/>
    <property type="gene ID" value="TuG1812G0600004384.01"/>
</dbReference>
<accession>A0A8R7UVX5</accession>
<organism evidence="1 2">
    <name type="scientific">Triticum urartu</name>
    <name type="common">Red wild einkorn</name>
    <name type="synonym">Crithodium urartu</name>
    <dbReference type="NCBI Taxonomy" id="4572"/>
    <lineage>
        <taxon>Eukaryota</taxon>
        <taxon>Viridiplantae</taxon>
        <taxon>Streptophyta</taxon>
        <taxon>Embryophyta</taxon>
        <taxon>Tracheophyta</taxon>
        <taxon>Spermatophyta</taxon>
        <taxon>Magnoliopsida</taxon>
        <taxon>Liliopsida</taxon>
        <taxon>Poales</taxon>
        <taxon>Poaceae</taxon>
        <taxon>BOP clade</taxon>
        <taxon>Pooideae</taxon>
        <taxon>Triticodae</taxon>
        <taxon>Triticeae</taxon>
        <taxon>Triticinae</taxon>
        <taxon>Triticum</taxon>
    </lineage>
</organism>
<proteinExistence type="predicted"/>
<keyword evidence="2" id="KW-1185">Reference proteome</keyword>
<sequence length="94" mass="10626">MLRRAAQEKAITTVFQPDKLKLRRQEGETGINLRWFTDIGKVPSYFGTAPYVFSVKEEAGEGLWELLEVFGMGDEAVPVRVDTLAAAQQLKWQP</sequence>